<protein>
    <submittedName>
        <fullName evidence="1">Uncharacterized protein</fullName>
    </submittedName>
</protein>
<evidence type="ECO:0000313" key="1">
    <source>
        <dbReference type="EMBL" id="SOC45589.1"/>
    </source>
</evidence>
<evidence type="ECO:0000313" key="2">
    <source>
        <dbReference type="Proteomes" id="UP000219167"/>
    </source>
</evidence>
<organism evidence="1 2">
    <name type="scientific">Rhizobium subbaraonis</name>
    <dbReference type="NCBI Taxonomy" id="908946"/>
    <lineage>
        <taxon>Bacteria</taxon>
        <taxon>Pseudomonadati</taxon>
        <taxon>Pseudomonadota</taxon>
        <taxon>Alphaproteobacteria</taxon>
        <taxon>Hyphomicrobiales</taxon>
        <taxon>Rhizobiaceae</taxon>
        <taxon>Rhizobium/Agrobacterium group</taxon>
        <taxon>Rhizobium</taxon>
    </lineage>
</organism>
<accession>A0A285UUT9</accession>
<name>A0A285UUT9_9HYPH</name>
<dbReference type="AlphaFoldDB" id="A0A285UUT9"/>
<dbReference type="Proteomes" id="UP000219167">
    <property type="component" value="Unassembled WGS sequence"/>
</dbReference>
<reference evidence="1 2" key="1">
    <citation type="submission" date="2017-08" db="EMBL/GenBank/DDBJ databases">
        <authorList>
            <person name="de Groot N.N."/>
        </authorList>
    </citation>
    <scope>NUCLEOTIDE SEQUENCE [LARGE SCALE GENOMIC DNA]</scope>
    <source>
        <strain evidence="1 2">JC85</strain>
    </source>
</reference>
<keyword evidence="2" id="KW-1185">Reference proteome</keyword>
<dbReference type="EMBL" id="OBQD01000016">
    <property type="protein sequence ID" value="SOC45589.1"/>
    <property type="molecule type" value="Genomic_DNA"/>
</dbReference>
<sequence>MASLWNFVARFTSRRRQEPQQRLQAPDDEQQDDASLLGANAVSDDGAAVSDLPQAGLIAGEAAKAVAAVDLAVGPWAAQATDFAAPSVSFHDDVVAAERRRGKNKTDESVARRQLANAVTVIPLAITLDDEIKLLRSELIGKLRLQNSQLKTMLERFKC</sequence>
<proteinExistence type="predicted"/>
<gene>
    <name evidence="1" type="ORF">SAMN05892877_116115</name>
</gene>
<dbReference type="RefSeq" id="WP_245423627.1">
    <property type="nucleotide sequence ID" value="NZ_OBQD01000016.1"/>
</dbReference>